<organism evidence="2 3">
    <name type="scientific">Acanthamoeba castellanii (strain ATCC 30010 / Neff)</name>
    <dbReference type="NCBI Taxonomy" id="1257118"/>
    <lineage>
        <taxon>Eukaryota</taxon>
        <taxon>Amoebozoa</taxon>
        <taxon>Discosea</taxon>
        <taxon>Longamoebia</taxon>
        <taxon>Centramoebida</taxon>
        <taxon>Acanthamoebidae</taxon>
        <taxon>Acanthamoeba</taxon>
    </lineage>
</organism>
<dbReference type="OrthoDB" id="275715at2759"/>
<keyword evidence="3" id="KW-1185">Reference proteome</keyword>
<dbReference type="GeneID" id="14919693"/>
<gene>
    <name evidence="2" type="ORF">ACA1_036970</name>
</gene>
<dbReference type="VEuPathDB" id="AmoebaDB:ACA1_036970"/>
<dbReference type="Proteomes" id="UP000011083">
    <property type="component" value="Unassembled WGS sequence"/>
</dbReference>
<evidence type="ECO:0000313" key="3">
    <source>
        <dbReference type="Proteomes" id="UP000011083"/>
    </source>
</evidence>
<reference evidence="2 3" key="1">
    <citation type="journal article" date="2013" name="Genome Biol.">
        <title>Genome of Acanthamoeba castellanii highlights extensive lateral gene transfer and early evolution of tyrosine kinase signaling.</title>
        <authorList>
            <person name="Clarke M."/>
            <person name="Lohan A.J."/>
            <person name="Liu B."/>
            <person name="Lagkouvardos I."/>
            <person name="Roy S."/>
            <person name="Zafar N."/>
            <person name="Bertelli C."/>
            <person name="Schilde C."/>
            <person name="Kianianmomeni A."/>
            <person name="Burglin T.R."/>
            <person name="Frech C."/>
            <person name="Turcotte B."/>
            <person name="Kopec K.O."/>
            <person name="Synnott J.M."/>
            <person name="Choo C."/>
            <person name="Paponov I."/>
            <person name="Finkler A."/>
            <person name="Soon Heng Tan C."/>
            <person name="Hutchins A.P."/>
            <person name="Weinmeier T."/>
            <person name="Rattei T."/>
            <person name="Chu J.S."/>
            <person name="Gimenez G."/>
            <person name="Irimia M."/>
            <person name="Rigden D.J."/>
            <person name="Fitzpatrick D.A."/>
            <person name="Lorenzo-Morales J."/>
            <person name="Bateman A."/>
            <person name="Chiu C.H."/>
            <person name="Tang P."/>
            <person name="Hegemann P."/>
            <person name="Fromm H."/>
            <person name="Raoult D."/>
            <person name="Greub G."/>
            <person name="Miranda-Saavedra D."/>
            <person name="Chen N."/>
            <person name="Nash P."/>
            <person name="Ginger M.L."/>
            <person name="Horn M."/>
            <person name="Schaap P."/>
            <person name="Caler L."/>
            <person name="Loftus B."/>
        </authorList>
    </citation>
    <scope>NUCLEOTIDE SEQUENCE [LARGE SCALE GENOMIC DNA]</scope>
    <source>
        <strain evidence="2 3">Neff</strain>
    </source>
</reference>
<protein>
    <submittedName>
        <fullName evidence="2">Uncharacterized protein</fullName>
    </submittedName>
</protein>
<feature type="compositionally biased region" description="Basic and acidic residues" evidence="1">
    <location>
        <begin position="83"/>
        <end position="96"/>
    </location>
</feature>
<sequence length="96" mass="11125">MPTTNRVGWVKAKTQRDFRKYKDLTDEKEIDLYLIVGETNLDSVEIQAAHLTKMFNTDWDAEANRAFQPPPGHDELPDPADVPPRREEKEEDAERS</sequence>
<feature type="region of interest" description="Disordered" evidence="1">
    <location>
        <begin position="61"/>
        <end position="96"/>
    </location>
</feature>
<name>L8H274_ACACF</name>
<dbReference type="EMBL" id="KB007940">
    <property type="protein sequence ID" value="ELR18863.1"/>
    <property type="molecule type" value="Genomic_DNA"/>
</dbReference>
<accession>L8H274</accession>
<dbReference type="AlphaFoldDB" id="L8H274"/>
<proteinExistence type="predicted"/>
<evidence type="ECO:0000313" key="2">
    <source>
        <dbReference type="EMBL" id="ELR18863.1"/>
    </source>
</evidence>
<dbReference type="RefSeq" id="XP_004340922.1">
    <property type="nucleotide sequence ID" value="XM_004340874.1"/>
</dbReference>
<dbReference type="KEGG" id="acan:ACA1_036970"/>
<evidence type="ECO:0000256" key="1">
    <source>
        <dbReference type="SAM" id="MobiDB-lite"/>
    </source>
</evidence>